<keyword evidence="1" id="KW-1133">Transmembrane helix</keyword>
<accession>A0A382EVV5</accession>
<keyword evidence="1" id="KW-0812">Transmembrane</keyword>
<evidence type="ECO:0000313" key="2">
    <source>
        <dbReference type="EMBL" id="SVB54073.1"/>
    </source>
</evidence>
<sequence length="106" mass="12484">MNESHVGLCDGRHPIVQNDETPVTEFIFPSEVDDPLDFTSFHKVVSKWNNRWARSEVETLYLYVTGLTPLLTAFLSNWVKIKLVKTQLVLMHYNRDTEKYEEEVWP</sequence>
<keyword evidence="1" id="KW-0472">Membrane</keyword>
<proteinExistence type="predicted"/>
<dbReference type="EMBL" id="UINC01046276">
    <property type="protein sequence ID" value="SVB54073.1"/>
    <property type="molecule type" value="Genomic_DNA"/>
</dbReference>
<organism evidence="2">
    <name type="scientific">marine metagenome</name>
    <dbReference type="NCBI Taxonomy" id="408172"/>
    <lineage>
        <taxon>unclassified sequences</taxon>
        <taxon>metagenomes</taxon>
        <taxon>ecological metagenomes</taxon>
    </lineage>
</organism>
<name>A0A382EVV5_9ZZZZ</name>
<evidence type="ECO:0000256" key="1">
    <source>
        <dbReference type="SAM" id="Phobius"/>
    </source>
</evidence>
<feature type="transmembrane region" description="Helical" evidence="1">
    <location>
        <begin position="60"/>
        <end position="79"/>
    </location>
</feature>
<dbReference type="AlphaFoldDB" id="A0A382EVV5"/>
<protein>
    <submittedName>
        <fullName evidence="2">Uncharacterized protein</fullName>
    </submittedName>
</protein>
<gene>
    <name evidence="2" type="ORF">METZ01_LOCUS206927</name>
</gene>
<reference evidence="2" key="1">
    <citation type="submission" date="2018-05" db="EMBL/GenBank/DDBJ databases">
        <authorList>
            <person name="Lanie J.A."/>
            <person name="Ng W.-L."/>
            <person name="Kazmierczak K.M."/>
            <person name="Andrzejewski T.M."/>
            <person name="Davidsen T.M."/>
            <person name="Wayne K.J."/>
            <person name="Tettelin H."/>
            <person name="Glass J.I."/>
            <person name="Rusch D."/>
            <person name="Podicherti R."/>
            <person name="Tsui H.-C.T."/>
            <person name="Winkler M.E."/>
        </authorList>
    </citation>
    <scope>NUCLEOTIDE SEQUENCE</scope>
</reference>